<evidence type="ECO:0000256" key="1">
    <source>
        <dbReference type="SAM" id="Phobius"/>
    </source>
</evidence>
<accession>A0ABR1V0W1</accession>
<dbReference type="RefSeq" id="XP_066715821.1">
    <property type="nucleotide sequence ID" value="XM_066858879.1"/>
</dbReference>
<dbReference type="Proteomes" id="UP001480595">
    <property type="component" value="Unassembled WGS sequence"/>
</dbReference>
<dbReference type="PANTHER" id="PTHR38122:SF1">
    <property type="entry name" value="GLYCOPROTEIN X"/>
    <property type="match status" value="1"/>
</dbReference>
<feature type="transmembrane region" description="Helical" evidence="1">
    <location>
        <begin position="154"/>
        <end position="174"/>
    </location>
</feature>
<keyword evidence="3" id="KW-1185">Reference proteome</keyword>
<name>A0ABR1V0W1_9PEZI</name>
<reference evidence="2 3" key="1">
    <citation type="submission" date="2023-01" db="EMBL/GenBank/DDBJ databases">
        <title>Analysis of 21 Apiospora genomes using comparative genomics revels a genus with tremendous synthesis potential of carbohydrate active enzymes and secondary metabolites.</title>
        <authorList>
            <person name="Sorensen T."/>
        </authorList>
    </citation>
    <scope>NUCLEOTIDE SEQUENCE [LARGE SCALE GENOMIC DNA]</scope>
    <source>
        <strain evidence="2 3">CBS 135458</strain>
    </source>
</reference>
<keyword evidence="1" id="KW-0812">Transmembrane</keyword>
<keyword evidence="1" id="KW-1133">Transmembrane helix</keyword>
<sequence>MRRVFTIAPQWVILFGKQTLEHPAYFWRTDDAYTEAHRAGKVPALCAPNSTFLGDYQSCVSCSEESSHANTTATMYLKPEFAEFVEYCDIKDVFVTLTMSATVANREFPVTMTTNINIPANFTVGVITQTAGLSDVPTTATPVPEGGGGNQSRAWIAAPVIGSLVILMTVMLLLRRRKKLHDWGNDDMDKPQLHSDCITRPLPYELENTEKRTHVELPETPYFVNTAGGRHELPDPGYPIELASWHNTGLTR</sequence>
<evidence type="ECO:0000313" key="2">
    <source>
        <dbReference type="EMBL" id="KAK8064832.1"/>
    </source>
</evidence>
<gene>
    <name evidence="2" type="ORF">PG994_007470</name>
</gene>
<organism evidence="2 3">
    <name type="scientific">Apiospora phragmitis</name>
    <dbReference type="NCBI Taxonomy" id="2905665"/>
    <lineage>
        <taxon>Eukaryota</taxon>
        <taxon>Fungi</taxon>
        <taxon>Dikarya</taxon>
        <taxon>Ascomycota</taxon>
        <taxon>Pezizomycotina</taxon>
        <taxon>Sordariomycetes</taxon>
        <taxon>Xylariomycetidae</taxon>
        <taxon>Amphisphaeriales</taxon>
        <taxon>Apiosporaceae</taxon>
        <taxon>Apiospora</taxon>
    </lineage>
</organism>
<dbReference type="GeneID" id="92091942"/>
<keyword evidence="1" id="KW-0472">Membrane</keyword>
<proteinExistence type="predicted"/>
<dbReference type="EMBL" id="JAQQWL010000007">
    <property type="protein sequence ID" value="KAK8064832.1"/>
    <property type="molecule type" value="Genomic_DNA"/>
</dbReference>
<comment type="caution">
    <text evidence="2">The sequence shown here is derived from an EMBL/GenBank/DDBJ whole genome shotgun (WGS) entry which is preliminary data.</text>
</comment>
<protein>
    <submittedName>
        <fullName evidence="2">Uncharacterized protein</fullName>
    </submittedName>
</protein>
<evidence type="ECO:0000313" key="3">
    <source>
        <dbReference type="Proteomes" id="UP001480595"/>
    </source>
</evidence>
<dbReference type="PANTHER" id="PTHR38122">
    <property type="entry name" value="GLYCOPROTEIN X"/>
    <property type="match status" value="1"/>
</dbReference>